<proteinExistence type="inferred from homology"/>
<comment type="subcellular location">
    <subcellularLocation>
        <location evidence="1">Secreted</location>
    </subcellularLocation>
</comment>
<evidence type="ECO:0000256" key="4">
    <source>
        <dbReference type="ARBA" id="ARBA00022737"/>
    </source>
</evidence>
<organism evidence="9">
    <name type="scientific">Arabidopsis lyrata subsp. lyrata</name>
    <name type="common">Lyre-leaved rock-cress</name>
    <dbReference type="NCBI Taxonomy" id="81972"/>
    <lineage>
        <taxon>Eukaryota</taxon>
        <taxon>Viridiplantae</taxon>
        <taxon>Streptophyta</taxon>
        <taxon>Embryophyta</taxon>
        <taxon>Tracheophyta</taxon>
        <taxon>Spermatophyta</taxon>
        <taxon>Magnoliopsida</taxon>
        <taxon>eudicotyledons</taxon>
        <taxon>Gunneridae</taxon>
        <taxon>Pentapetalae</taxon>
        <taxon>rosids</taxon>
        <taxon>malvids</taxon>
        <taxon>Brassicales</taxon>
        <taxon>Brassicaceae</taxon>
        <taxon>Camelineae</taxon>
        <taxon>Arabidopsis</taxon>
    </lineage>
</organism>
<dbReference type="Gene3D" id="3.30.430.20">
    <property type="entry name" value="Gnk2 domain, C-X8-C-X2-C motif"/>
    <property type="match status" value="2"/>
</dbReference>
<feature type="domain" description="Gnk2-homologous" evidence="7">
    <location>
        <begin position="137"/>
        <end position="239"/>
    </location>
</feature>
<accession>D7L3D6</accession>
<feature type="chain" id="PRO_5003101448" description="Gnk2-homologous domain-containing protein" evidence="6">
    <location>
        <begin position="21"/>
        <end position="242"/>
    </location>
</feature>
<dbReference type="PROSITE" id="PS51473">
    <property type="entry name" value="GNK2"/>
    <property type="match status" value="2"/>
</dbReference>
<dbReference type="STRING" id="81972.D7L3D6"/>
<name>D7L3D6_ARALL</name>
<dbReference type="InterPro" id="IPR038408">
    <property type="entry name" value="GNK2_sf"/>
</dbReference>
<dbReference type="Pfam" id="PF01657">
    <property type="entry name" value="Stress-antifung"/>
    <property type="match status" value="1"/>
</dbReference>
<dbReference type="Gramene" id="fgenesh1_pm.C_scaffold_3002089">
    <property type="protein sequence ID" value="fgenesh1_pm.C_scaffold_3002089"/>
    <property type="gene ID" value="fgenesh1_pm.C_scaffold_3002089"/>
</dbReference>
<evidence type="ECO:0000256" key="5">
    <source>
        <dbReference type="ARBA" id="ARBA00038515"/>
    </source>
</evidence>
<dbReference type="PANTHER" id="PTHR32411:SF72">
    <property type="entry name" value="CYSTEINE-RICH REPEAT SECRETORY PROTEIN 34-RELATED"/>
    <property type="match status" value="1"/>
</dbReference>
<sequence length="242" mass="27309">MSLVSFHILAIQLLIRSVSSLNITNEYLNHKCRVEQGKYQPGSEYEKDLNSITGNVATEKFVNGFVHSAIKDGTNSATVIFQCRGDSYRSKCNSCYATALAGFRKRCPRNKGGIIWYDQCFLDISMINEGAPRKVNYKNTFPMHNPNNVRGDTKLFNKKTNDFFQQLIAKADKADKDDIELLYYAAGEKRIGTNKLYAMVQCTSCLEWSISHLSKCCDGKQGARVLGTACNLSYELYPFLRT</sequence>
<dbReference type="InterPro" id="IPR050581">
    <property type="entry name" value="CRR_secretory_protein"/>
</dbReference>
<dbReference type="HOGENOM" id="CLU_000288_35_0_1"/>
<dbReference type="AlphaFoldDB" id="D7L3D6"/>
<dbReference type="GO" id="GO:0005576">
    <property type="term" value="C:extracellular region"/>
    <property type="evidence" value="ECO:0007669"/>
    <property type="project" value="UniProtKB-SubCell"/>
</dbReference>
<dbReference type="OrthoDB" id="696781at2759"/>
<keyword evidence="3 6" id="KW-0732">Signal</keyword>
<dbReference type="Proteomes" id="UP000008694">
    <property type="component" value="Unassembled WGS sequence"/>
</dbReference>
<keyword evidence="4" id="KW-0677">Repeat</keyword>
<gene>
    <name evidence="8" type="ORF">ARALYDRAFT_319073</name>
</gene>
<dbReference type="PANTHER" id="PTHR32411">
    <property type="entry name" value="CYSTEINE-RICH REPEAT SECRETORY PROTEIN 38-RELATED"/>
    <property type="match status" value="1"/>
</dbReference>
<comment type="similarity">
    <text evidence="5">Belongs to the cysteine-rich repeat secretory protein family.</text>
</comment>
<dbReference type="InterPro" id="IPR002902">
    <property type="entry name" value="GNK2"/>
</dbReference>
<evidence type="ECO:0000313" key="8">
    <source>
        <dbReference type="EMBL" id="EFH61832.1"/>
    </source>
</evidence>
<evidence type="ECO:0000256" key="1">
    <source>
        <dbReference type="ARBA" id="ARBA00004613"/>
    </source>
</evidence>
<keyword evidence="9" id="KW-1185">Reference proteome</keyword>
<evidence type="ECO:0000256" key="3">
    <source>
        <dbReference type="ARBA" id="ARBA00022729"/>
    </source>
</evidence>
<feature type="signal peptide" evidence="6">
    <location>
        <begin position="1"/>
        <end position="20"/>
    </location>
</feature>
<evidence type="ECO:0000256" key="2">
    <source>
        <dbReference type="ARBA" id="ARBA00022525"/>
    </source>
</evidence>
<feature type="domain" description="Gnk2-homologous" evidence="7">
    <location>
        <begin position="27"/>
        <end position="129"/>
    </location>
</feature>
<evidence type="ECO:0000256" key="6">
    <source>
        <dbReference type="SAM" id="SignalP"/>
    </source>
</evidence>
<reference evidence="9" key="1">
    <citation type="journal article" date="2011" name="Nat. Genet.">
        <title>The Arabidopsis lyrata genome sequence and the basis of rapid genome size change.</title>
        <authorList>
            <person name="Hu T.T."/>
            <person name="Pattyn P."/>
            <person name="Bakker E.G."/>
            <person name="Cao J."/>
            <person name="Cheng J.-F."/>
            <person name="Clark R.M."/>
            <person name="Fahlgren N."/>
            <person name="Fawcett J.A."/>
            <person name="Grimwood J."/>
            <person name="Gundlach H."/>
            <person name="Haberer G."/>
            <person name="Hollister J.D."/>
            <person name="Ossowski S."/>
            <person name="Ottilar R.P."/>
            <person name="Salamov A.A."/>
            <person name="Schneeberger K."/>
            <person name="Spannagl M."/>
            <person name="Wang X."/>
            <person name="Yang L."/>
            <person name="Nasrallah M.E."/>
            <person name="Bergelson J."/>
            <person name="Carrington J.C."/>
            <person name="Gaut B.S."/>
            <person name="Schmutz J."/>
            <person name="Mayer K.F.X."/>
            <person name="Van de Peer Y."/>
            <person name="Grigoriev I.V."/>
            <person name="Nordborg M."/>
            <person name="Weigel D."/>
            <person name="Guo Y.-L."/>
        </authorList>
    </citation>
    <scope>NUCLEOTIDE SEQUENCE [LARGE SCALE GENOMIC DNA]</scope>
    <source>
        <strain evidence="9">cv. MN47</strain>
    </source>
</reference>
<dbReference type="eggNOG" id="ENOG502QPWH">
    <property type="taxonomic scope" value="Eukaryota"/>
</dbReference>
<evidence type="ECO:0000259" key="7">
    <source>
        <dbReference type="PROSITE" id="PS51473"/>
    </source>
</evidence>
<protein>
    <recommendedName>
        <fullName evidence="7">Gnk2-homologous domain-containing protein</fullName>
    </recommendedName>
</protein>
<dbReference type="EMBL" id="GL348715">
    <property type="protein sequence ID" value="EFH61832.1"/>
    <property type="molecule type" value="Genomic_DNA"/>
</dbReference>
<keyword evidence="2" id="KW-0964">Secreted</keyword>
<dbReference type="KEGG" id="aly:9321639"/>
<dbReference type="CDD" id="cd23509">
    <property type="entry name" value="Gnk2-like"/>
    <property type="match status" value="2"/>
</dbReference>
<evidence type="ECO:0000313" key="9">
    <source>
        <dbReference type="Proteomes" id="UP000008694"/>
    </source>
</evidence>